<accession>L8E9J7</accession>
<evidence type="ECO:0000313" key="1">
    <source>
        <dbReference type="EMBL" id="CCQ43819.1"/>
    </source>
</evidence>
<organism evidence="1">
    <name type="scientific">Homo sapiens</name>
    <name type="common">Human</name>
    <dbReference type="NCBI Taxonomy" id="9606"/>
    <lineage>
        <taxon>Eukaryota</taxon>
        <taxon>Metazoa</taxon>
        <taxon>Chordata</taxon>
        <taxon>Craniata</taxon>
        <taxon>Vertebrata</taxon>
        <taxon>Euteleostomi</taxon>
        <taxon>Mammalia</taxon>
        <taxon>Eutheria</taxon>
        <taxon>Euarchontoglires</taxon>
        <taxon>Primates</taxon>
        <taxon>Haplorrhini</taxon>
        <taxon>Catarrhini</taxon>
        <taxon>Hominidae</taxon>
        <taxon>Homo</taxon>
    </lineage>
</organism>
<dbReference type="AlphaFoldDB" id="L8E9J7"/>
<proteinExistence type="predicted"/>
<dbReference type="ChiTaRS" id="GPR78">
    <property type="organism name" value="human"/>
</dbReference>
<dbReference type="EMBL" id="HF584322">
    <property type="protein sequence ID" value="CCQ43819.1"/>
    <property type="molecule type" value="Genomic_DNA"/>
</dbReference>
<name>L8E9J7_HUMAN</name>
<gene>
    <name evidence="1" type="primary">GPR78</name>
</gene>
<dbReference type="OrthoDB" id="6159456at2759"/>
<sequence>MPACCWAVPGDSRWPSQALHLAARGLATAAPSRPVRCACRPSLSVRASQPSPPRSMPWASCCRWRCSASPRSRCTGWHADTASAWTPSP</sequence>
<reference evidence="1" key="1">
    <citation type="journal article" date="2013" name="PLoS ONE">
        <title>Direct detection of alternative open reading frames translation products in human significantly expands the proteome.</title>
        <authorList>
            <person name="Vanderperre B."/>
            <person name="Lucier J.-F."/>
            <person name="Motard J."/>
            <person name="Tremblay G."/>
            <person name="Vanderperre S."/>
            <person name="Wisztorski M."/>
            <person name="Salzet M."/>
            <person name="Boisvert F.-M."/>
            <person name="Roucou X."/>
        </authorList>
    </citation>
    <scope>NUCLEOTIDE SEQUENCE</scope>
</reference>
<protein>
    <submittedName>
        <fullName evidence="1">Alternative protein GPR78</fullName>
    </submittedName>
</protein>